<proteinExistence type="predicted"/>
<name>A0A2P2N9Z5_RHIMU</name>
<dbReference type="AlphaFoldDB" id="A0A2P2N9Z5"/>
<protein>
    <submittedName>
        <fullName evidence="1">Uncharacterized protein</fullName>
    </submittedName>
</protein>
<organism evidence="1">
    <name type="scientific">Rhizophora mucronata</name>
    <name type="common">Asiatic mangrove</name>
    <dbReference type="NCBI Taxonomy" id="61149"/>
    <lineage>
        <taxon>Eukaryota</taxon>
        <taxon>Viridiplantae</taxon>
        <taxon>Streptophyta</taxon>
        <taxon>Embryophyta</taxon>
        <taxon>Tracheophyta</taxon>
        <taxon>Spermatophyta</taxon>
        <taxon>Magnoliopsida</taxon>
        <taxon>eudicotyledons</taxon>
        <taxon>Gunneridae</taxon>
        <taxon>Pentapetalae</taxon>
        <taxon>rosids</taxon>
        <taxon>fabids</taxon>
        <taxon>Malpighiales</taxon>
        <taxon>Rhizophoraceae</taxon>
        <taxon>Rhizophora</taxon>
    </lineage>
</organism>
<evidence type="ECO:0000313" key="1">
    <source>
        <dbReference type="EMBL" id="MBX39315.1"/>
    </source>
</evidence>
<reference evidence="1" key="1">
    <citation type="submission" date="2018-02" db="EMBL/GenBank/DDBJ databases">
        <title>Rhizophora mucronata_Transcriptome.</title>
        <authorList>
            <person name="Meera S.P."/>
            <person name="Sreeshan A."/>
            <person name="Augustine A."/>
        </authorList>
    </citation>
    <scope>NUCLEOTIDE SEQUENCE</scope>
    <source>
        <tissue evidence="1">Leaf</tissue>
    </source>
</reference>
<accession>A0A2P2N9Z5</accession>
<dbReference type="EMBL" id="GGEC01058831">
    <property type="protein sequence ID" value="MBX39315.1"/>
    <property type="molecule type" value="Transcribed_RNA"/>
</dbReference>
<sequence length="17" mass="2052">MWVPGLQGSYMREVGRW</sequence>